<name>A0ABS1EBY8_9GAMM</name>
<keyword evidence="2" id="KW-0812">Transmembrane</keyword>
<comment type="caution">
    <text evidence="3">The sequence shown here is derived from an EMBL/GenBank/DDBJ whole genome shotgun (WGS) entry which is preliminary data.</text>
</comment>
<dbReference type="RefSeq" id="WP_200261458.1">
    <property type="nucleotide sequence ID" value="NZ_NRSH01000267.1"/>
</dbReference>
<evidence type="ECO:0000313" key="4">
    <source>
        <dbReference type="Proteomes" id="UP000738126"/>
    </source>
</evidence>
<feature type="transmembrane region" description="Helical" evidence="2">
    <location>
        <begin position="6"/>
        <end position="23"/>
    </location>
</feature>
<evidence type="ECO:0008006" key="5">
    <source>
        <dbReference type="Google" id="ProtNLM"/>
    </source>
</evidence>
<gene>
    <name evidence="3" type="ORF">CKO13_12190</name>
</gene>
<feature type="non-terminal residue" evidence="3">
    <location>
        <position position="69"/>
    </location>
</feature>
<dbReference type="Proteomes" id="UP000738126">
    <property type="component" value="Unassembled WGS sequence"/>
</dbReference>
<reference evidence="3 4" key="1">
    <citation type="journal article" date="2020" name="Microorganisms">
        <title>Osmotic Adaptation and Compatible Solute Biosynthesis of Phototrophic Bacteria as Revealed from Genome Analyses.</title>
        <authorList>
            <person name="Imhoff J.F."/>
            <person name="Rahn T."/>
            <person name="Kunzel S."/>
            <person name="Keller A."/>
            <person name="Neulinger S.C."/>
        </authorList>
    </citation>
    <scope>NUCLEOTIDE SEQUENCE [LARGE SCALE GENOMIC DNA]</scope>
    <source>
        <strain evidence="3 4">DSM 15116</strain>
    </source>
</reference>
<organism evidence="3 4">
    <name type="scientific">Halorhodospira neutriphila</name>
    <dbReference type="NCBI Taxonomy" id="168379"/>
    <lineage>
        <taxon>Bacteria</taxon>
        <taxon>Pseudomonadati</taxon>
        <taxon>Pseudomonadota</taxon>
        <taxon>Gammaproteobacteria</taxon>
        <taxon>Chromatiales</taxon>
        <taxon>Ectothiorhodospiraceae</taxon>
        <taxon>Halorhodospira</taxon>
    </lineage>
</organism>
<keyword evidence="2" id="KW-0472">Membrane</keyword>
<feature type="compositionally biased region" description="Basic and acidic residues" evidence="1">
    <location>
        <begin position="33"/>
        <end position="46"/>
    </location>
</feature>
<keyword evidence="4" id="KW-1185">Reference proteome</keyword>
<keyword evidence="2" id="KW-1133">Transmembrane helix</keyword>
<evidence type="ECO:0000256" key="1">
    <source>
        <dbReference type="SAM" id="MobiDB-lite"/>
    </source>
</evidence>
<accession>A0ABS1EBY8</accession>
<sequence>MDPIRWTILGAGVLVLIGIYALGRWRERRRQARHGEAGGDRPEHAAAPRYGAGGGEPRRAERGDIIGVR</sequence>
<evidence type="ECO:0000256" key="2">
    <source>
        <dbReference type="SAM" id="Phobius"/>
    </source>
</evidence>
<dbReference type="EMBL" id="NRSH01000267">
    <property type="protein sequence ID" value="MBK1727750.1"/>
    <property type="molecule type" value="Genomic_DNA"/>
</dbReference>
<feature type="region of interest" description="Disordered" evidence="1">
    <location>
        <begin position="31"/>
        <end position="69"/>
    </location>
</feature>
<feature type="compositionally biased region" description="Basic and acidic residues" evidence="1">
    <location>
        <begin position="56"/>
        <end position="69"/>
    </location>
</feature>
<evidence type="ECO:0000313" key="3">
    <source>
        <dbReference type="EMBL" id="MBK1727750.1"/>
    </source>
</evidence>
<proteinExistence type="predicted"/>
<protein>
    <recommendedName>
        <fullName evidence="5">LPXTG cell wall anchor domain-containing protein</fullName>
    </recommendedName>
</protein>